<proteinExistence type="predicted"/>
<protein>
    <submittedName>
        <fullName evidence="1">Uncharacterized protein</fullName>
    </submittedName>
</protein>
<reference evidence="1 2" key="1">
    <citation type="submission" date="2019-08" db="EMBL/GenBank/DDBJ databases">
        <title>Genome sequence of Gillisia hiemivivida IC154 (type strain).</title>
        <authorList>
            <person name="Bowman J.P."/>
        </authorList>
    </citation>
    <scope>NUCLEOTIDE SEQUENCE [LARGE SCALE GENOMIC DNA]</scope>
    <source>
        <strain evidence="1 2">IC154</strain>
    </source>
</reference>
<dbReference type="OrthoDB" id="8704783at2"/>
<evidence type="ECO:0000313" key="1">
    <source>
        <dbReference type="EMBL" id="TXD92851.1"/>
    </source>
</evidence>
<comment type="caution">
    <text evidence="1">The sequence shown here is derived from an EMBL/GenBank/DDBJ whole genome shotgun (WGS) entry which is preliminary data.</text>
</comment>
<dbReference type="AlphaFoldDB" id="A0A5C6ZR49"/>
<evidence type="ECO:0000313" key="2">
    <source>
        <dbReference type="Proteomes" id="UP000321367"/>
    </source>
</evidence>
<keyword evidence="2" id="KW-1185">Reference proteome</keyword>
<sequence>MNREQYAELINKLEESYPVNDWKIKGVNVWPLIKMRLSFAYHNSSTKKHTETRLAKLRKIFIGIFYIVKFFFTKKNNKQAKLFCLAPHFRYYDGRKFINRYFNRLIDDCLKSDSSFYFAEYGNTKSFYRKNLDYPDVTIYLEGIKYISLIIREFTWKKHLKDSKWEHFEDFIEEVNDKLGRLTINKSDIVKQFAYIDLLKYFYKKVLFKYNVQEIYILCYYVSEMYAMNLAASEMNLSNYDIQHGGQGNLHFAYANYNVVPLKGYKLLPKYFWVWNRASGDEIENWTRKQNYHKVFHGGNPWIDYCIKNLSPEVSSGKKIILYTLQPIGEKLIDEYIIEAIKKTPRNYVWWLRLHPRQLGEKSKLEQVLFKEGINCLVNIEDATKLPLPGILNETSVHLSKFSGSILEAFMMSKKSIILSSIGVETYPEVVDSEYGIVYLGTNSDVLLELILKNS</sequence>
<accession>A0A5C6ZR49</accession>
<dbReference type="Proteomes" id="UP000321367">
    <property type="component" value="Unassembled WGS sequence"/>
</dbReference>
<name>A0A5C6ZR49_9FLAO</name>
<gene>
    <name evidence="1" type="ORF">ES724_12245</name>
</gene>
<organism evidence="1 2">
    <name type="scientific">Gillisia hiemivivida</name>
    <dbReference type="NCBI Taxonomy" id="291190"/>
    <lineage>
        <taxon>Bacteria</taxon>
        <taxon>Pseudomonadati</taxon>
        <taxon>Bacteroidota</taxon>
        <taxon>Flavobacteriia</taxon>
        <taxon>Flavobacteriales</taxon>
        <taxon>Flavobacteriaceae</taxon>
        <taxon>Gillisia</taxon>
    </lineage>
</organism>
<dbReference type="EMBL" id="VORY01000016">
    <property type="protein sequence ID" value="TXD92851.1"/>
    <property type="molecule type" value="Genomic_DNA"/>
</dbReference>
<dbReference type="RefSeq" id="WP_146933326.1">
    <property type="nucleotide sequence ID" value="NZ_CBCSHZ010000015.1"/>
</dbReference>